<comment type="similarity">
    <text evidence="8">Belongs to the 4Fe4S bacterial-type ferredoxin family. RnfC subfamily.</text>
</comment>
<dbReference type="GO" id="GO:0051539">
    <property type="term" value="F:4 iron, 4 sulfur cluster binding"/>
    <property type="evidence" value="ECO:0007669"/>
    <property type="project" value="UniProtKB-KW"/>
</dbReference>
<feature type="domain" description="4Fe-4S ferredoxin-type" evidence="9">
    <location>
        <begin position="356"/>
        <end position="386"/>
    </location>
</feature>
<name>A0A3E2B1X4_9FIRM</name>
<evidence type="ECO:0000256" key="4">
    <source>
        <dbReference type="ARBA" id="ARBA00022737"/>
    </source>
</evidence>
<dbReference type="InterPro" id="IPR017900">
    <property type="entry name" value="4Fe4S_Fe_S_CS"/>
</dbReference>
<dbReference type="PROSITE" id="PS51379">
    <property type="entry name" value="4FE4S_FER_2"/>
    <property type="match status" value="1"/>
</dbReference>
<dbReference type="NCBIfam" id="TIGR01945">
    <property type="entry name" value="rnfC"/>
    <property type="match status" value="1"/>
</dbReference>
<dbReference type="InterPro" id="IPR019554">
    <property type="entry name" value="Soluble_ligand-bd"/>
</dbReference>
<comment type="subunit">
    <text evidence="8">The complex is composed of six subunits: RnfA, RnfB, RnfC, RnfD, RnfE and RnfG.</text>
</comment>
<feature type="binding site" evidence="8">
    <location>
        <position position="366"/>
    </location>
    <ligand>
        <name>[4Fe-4S] cluster</name>
        <dbReference type="ChEBI" id="CHEBI:49883"/>
        <label>1</label>
    </ligand>
</feature>
<dbReference type="OrthoDB" id="9767754at2"/>
<comment type="subcellular location">
    <subcellularLocation>
        <location evidence="8">Cell membrane</location>
        <topology evidence="8">Peripheral membrane protein</topology>
    </subcellularLocation>
</comment>
<feature type="binding site" evidence="8">
    <location>
        <position position="411"/>
    </location>
    <ligand>
        <name>[4Fe-4S] cluster</name>
        <dbReference type="ChEBI" id="CHEBI:49883"/>
        <label>2</label>
    </ligand>
</feature>
<reference evidence="10 11" key="1">
    <citation type="submission" date="2018-07" db="EMBL/GenBank/DDBJ databases">
        <title>GABA Modulating Bacteria of the Human Gut Microbiota.</title>
        <authorList>
            <person name="Strandwitz P."/>
            <person name="Kim K.H."/>
            <person name="Terekhova D."/>
            <person name="Liu J.K."/>
            <person name="Sharma A."/>
            <person name="Levering J."/>
            <person name="Mcdonald D."/>
            <person name="Dietrich D."/>
            <person name="Ramadhar T.R."/>
            <person name="Lekbua A."/>
            <person name="Mroue N."/>
            <person name="Liston C."/>
            <person name="Stewart E.J."/>
            <person name="Dubin M.J."/>
            <person name="Zengler K."/>
            <person name="Knight R."/>
            <person name="Gilbert J.A."/>
            <person name="Clardy J."/>
            <person name="Lewis K."/>
        </authorList>
    </citation>
    <scope>NUCLEOTIDE SEQUENCE [LARGE SCALE GENOMIC DNA]</scope>
    <source>
        <strain evidence="10 11">KLE1738</strain>
    </source>
</reference>
<keyword evidence="8" id="KW-1003">Cell membrane</keyword>
<keyword evidence="8" id="KW-1278">Translocase</keyword>
<dbReference type="EMBL" id="QQRQ01000018">
    <property type="protein sequence ID" value="RFT06022.1"/>
    <property type="molecule type" value="Genomic_DNA"/>
</dbReference>
<dbReference type="InterPro" id="IPR010208">
    <property type="entry name" value="Ion_transpt_RnfC/RsxC"/>
</dbReference>
<keyword evidence="7 8" id="KW-0411">Iron-sulfur</keyword>
<dbReference type="InterPro" id="IPR026902">
    <property type="entry name" value="RnfC_N"/>
</dbReference>
<evidence type="ECO:0000256" key="8">
    <source>
        <dbReference type="HAMAP-Rule" id="MF_00461"/>
    </source>
</evidence>
<dbReference type="Gene3D" id="3.40.50.11540">
    <property type="entry name" value="NADH-ubiquinone oxidoreductase 51kDa subunit"/>
    <property type="match status" value="1"/>
</dbReference>
<evidence type="ECO:0000313" key="10">
    <source>
        <dbReference type="EMBL" id="RFT06022.1"/>
    </source>
</evidence>
<dbReference type="Pfam" id="PF13375">
    <property type="entry name" value="RnfC_N"/>
    <property type="match status" value="1"/>
</dbReference>
<proteinExistence type="inferred from homology"/>
<feature type="binding site" evidence="8">
    <location>
        <position position="372"/>
    </location>
    <ligand>
        <name>[4Fe-4S] cluster</name>
        <dbReference type="ChEBI" id="CHEBI:49883"/>
        <label>1</label>
    </ligand>
</feature>
<dbReference type="SUPFAM" id="SSF142019">
    <property type="entry name" value="Nqo1 FMN-binding domain-like"/>
    <property type="match status" value="1"/>
</dbReference>
<evidence type="ECO:0000256" key="1">
    <source>
        <dbReference type="ARBA" id="ARBA00022448"/>
    </source>
</evidence>
<dbReference type="AlphaFoldDB" id="A0A3E2B1X4"/>
<dbReference type="PROSITE" id="PS00198">
    <property type="entry name" value="4FE4S_FER_1"/>
    <property type="match status" value="1"/>
</dbReference>
<dbReference type="Pfam" id="PF01512">
    <property type="entry name" value="Complex1_51K"/>
    <property type="match status" value="1"/>
</dbReference>
<dbReference type="NCBIfam" id="NF003454">
    <property type="entry name" value="PRK05035.1"/>
    <property type="match status" value="1"/>
</dbReference>
<evidence type="ECO:0000256" key="3">
    <source>
        <dbReference type="ARBA" id="ARBA00022723"/>
    </source>
</evidence>
<organism evidence="10 11">
    <name type="scientific">Evtepia gabavorous</name>
    <dbReference type="NCBI Taxonomy" id="2211183"/>
    <lineage>
        <taxon>Bacteria</taxon>
        <taxon>Bacillati</taxon>
        <taxon>Bacillota</taxon>
        <taxon>Clostridia</taxon>
        <taxon>Eubacteriales</taxon>
        <taxon>Evtepia</taxon>
    </lineage>
</organism>
<comment type="cofactor">
    <cofactor evidence="8">
        <name>[4Fe-4S] cluster</name>
        <dbReference type="ChEBI" id="CHEBI:49883"/>
    </cofactor>
    <text evidence="8">Binds 2 [4Fe-4S] clusters per subunit.</text>
</comment>
<dbReference type="PANTHER" id="PTHR43034:SF2">
    <property type="entry name" value="ION-TRANSLOCATING OXIDOREDUCTASE COMPLEX SUBUNIT C"/>
    <property type="match status" value="1"/>
</dbReference>
<dbReference type="GO" id="GO:0005886">
    <property type="term" value="C:plasma membrane"/>
    <property type="evidence" value="ECO:0007669"/>
    <property type="project" value="UniProtKB-SubCell"/>
</dbReference>
<evidence type="ECO:0000256" key="2">
    <source>
        <dbReference type="ARBA" id="ARBA00022485"/>
    </source>
</evidence>
<feature type="binding site" evidence="8">
    <location>
        <position position="405"/>
    </location>
    <ligand>
        <name>[4Fe-4S] cluster</name>
        <dbReference type="ChEBI" id="CHEBI:49883"/>
        <label>2</label>
    </ligand>
</feature>
<feature type="binding site" evidence="8">
    <location>
        <position position="415"/>
    </location>
    <ligand>
        <name>[4Fe-4S] cluster</name>
        <dbReference type="ChEBI" id="CHEBI:49883"/>
        <label>1</label>
    </ligand>
</feature>
<dbReference type="Pfam" id="PF10531">
    <property type="entry name" value="SLBB"/>
    <property type="match status" value="1"/>
</dbReference>
<comment type="caution">
    <text evidence="10">The sequence shown here is derived from an EMBL/GenBank/DDBJ whole genome shotgun (WGS) entry which is preliminary data.</text>
</comment>
<evidence type="ECO:0000256" key="6">
    <source>
        <dbReference type="ARBA" id="ARBA00023004"/>
    </source>
</evidence>
<dbReference type="InterPro" id="IPR017896">
    <property type="entry name" value="4Fe4S_Fe-S-bd"/>
</dbReference>
<dbReference type="Gene3D" id="3.30.70.20">
    <property type="match status" value="1"/>
</dbReference>
<accession>A0A3E2B1X4</accession>
<keyword evidence="1 8" id="KW-0813">Transport</keyword>
<keyword evidence="5 8" id="KW-0249">Electron transport</keyword>
<dbReference type="Proteomes" id="UP000260649">
    <property type="component" value="Unassembled WGS sequence"/>
</dbReference>
<keyword evidence="3 8" id="KW-0479">Metal-binding</keyword>
<dbReference type="GO" id="GO:0046872">
    <property type="term" value="F:metal ion binding"/>
    <property type="evidence" value="ECO:0007669"/>
    <property type="project" value="UniProtKB-KW"/>
</dbReference>
<dbReference type="GO" id="GO:0009055">
    <property type="term" value="F:electron transfer activity"/>
    <property type="evidence" value="ECO:0007669"/>
    <property type="project" value="InterPro"/>
</dbReference>
<feature type="binding site" evidence="8">
    <location>
        <position position="376"/>
    </location>
    <ligand>
        <name>[4Fe-4S] cluster</name>
        <dbReference type="ChEBI" id="CHEBI:49883"/>
        <label>2</label>
    </ligand>
</feature>
<comment type="function">
    <text evidence="8">Part of a membrane-bound complex that couples electron transfer with translocation of ions across the membrane.</text>
</comment>
<keyword evidence="2 8" id="KW-0004">4Fe-4S</keyword>
<feature type="binding site" evidence="8">
    <location>
        <position position="408"/>
    </location>
    <ligand>
        <name>[4Fe-4S] cluster</name>
        <dbReference type="ChEBI" id="CHEBI:49883"/>
        <label>2</label>
    </ligand>
</feature>
<keyword evidence="4 8" id="KW-0677">Repeat</keyword>
<gene>
    <name evidence="8" type="primary">rnfC</name>
    <name evidence="10" type="ORF">DV520_09420</name>
</gene>
<protein>
    <recommendedName>
        <fullName evidence="8">Ion-translocating oxidoreductase complex subunit C</fullName>
        <ecNumber evidence="8">7.-.-.-</ecNumber>
    </recommendedName>
    <alternativeName>
        <fullName evidence="8">Rnf electron transport complex subunit C</fullName>
    </alternativeName>
</protein>
<dbReference type="HAMAP" id="MF_00461">
    <property type="entry name" value="RsxC_RnfC"/>
    <property type="match status" value="1"/>
</dbReference>
<dbReference type="EC" id="7.-.-.-" evidence="8"/>
<dbReference type="RefSeq" id="WP_021918737.1">
    <property type="nucleotide sequence ID" value="NZ_CAKXKJ010000031.1"/>
</dbReference>
<evidence type="ECO:0000256" key="5">
    <source>
        <dbReference type="ARBA" id="ARBA00022982"/>
    </source>
</evidence>
<evidence type="ECO:0000256" key="7">
    <source>
        <dbReference type="ARBA" id="ARBA00023014"/>
    </source>
</evidence>
<dbReference type="Pfam" id="PF12838">
    <property type="entry name" value="Fer4_7"/>
    <property type="match status" value="1"/>
</dbReference>
<keyword evidence="11" id="KW-1185">Reference proteome</keyword>
<evidence type="ECO:0000259" key="9">
    <source>
        <dbReference type="PROSITE" id="PS51379"/>
    </source>
</evidence>
<dbReference type="InterPro" id="IPR011538">
    <property type="entry name" value="Nuo51_FMN-bd"/>
</dbReference>
<dbReference type="PANTHER" id="PTHR43034">
    <property type="entry name" value="ION-TRANSLOCATING OXIDOREDUCTASE COMPLEX SUBUNIT C"/>
    <property type="match status" value="1"/>
</dbReference>
<keyword evidence="8" id="KW-0472">Membrane</keyword>
<feature type="binding site" evidence="8">
    <location>
        <position position="369"/>
    </location>
    <ligand>
        <name>[4Fe-4S] cluster</name>
        <dbReference type="ChEBI" id="CHEBI:49883"/>
        <label>1</label>
    </ligand>
</feature>
<dbReference type="GeneID" id="97995950"/>
<sequence length="439" mass="46835">MKQMFYGGVHPAEHKEATEQKPIQPLANAPAQVVIPMSMHIGAPCKPVVQKGDTVTVGQMIGATAGLGAPIHASVSGTVVAVEPRPGTGGVPTLSVVIENDFQNTLSPDCKPRENADALTSQEIIDIIRDAGCTGMGGAGFPTHVKISSAVGKADTIIINGAECEPYITADHRLMLEHGEKIIGGVRFIMKALQLDHAYIGIEDNKMDAVNHLKELVGGAKDITVQALRTRYPQGAEKQLIQAITGREVPPGKLPADVGCCVFNAATTAAIYDAVALGLPVYQRVITITGSAVKNPVNLLAPVGTPFSHLIEEAGGFNGTPARVISGGPMMGFAQYDLSVTMGKASNCVLCLSKEDLPATSENPTCIRCARCVNVCPMHLTPLFMNMFAKARRWSEVEEYRIMDCMECGCCQYICPARIPLVQQFRTAKFAIRQQAAKK</sequence>
<keyword evidence="6 8" id="KW-0408">Iron</keyword>
<dbReference type="InterPro" id="IPR037225">
    <property type="entry name" value="Nuo51_FMN-bd_sf"/>
</dbReference>
<dbReference type="GO" id="GO:0022900">
    <property type="term" value="P:electron transport chain"/>
    <property type="evidence" value="ECO:0007669"/>
    <property type="project" value="UniProtKB-UniRule"/>
</dbReference>
<dbReference type="SUPFAM" id="SSF46548">
    <property type="entry name" value="alpha-helical ferredoxin"/>
    <property type="match status" value="1"/>
</dbReference>
<evidence type="ECO:0000313" key="11">
    <source>
        <dbReference type="Proteomes" id="UP000260649"/>
    </source>
</evidence>